<proteinExistence type="predicted"/>
<dbReference type="InterPro" id="IPR036736">
    <property type="entry name" value="ACP-like_sf"/>
</dbReference>
<dbReference type="PROSITE" id="PS00012">
    <property type="entry name" value="PHOSPHOPANTETHEINE"/>
    <property type="match status" value="1"/>
</dbReference>
<dbReference type="InterPro" id="IPR006162">
    <property type="entry name" value="Ppantetheine_attach_site"/>
</dbReference>
<dbReference type="SUPFAM" id="SSF47336">
    <property type="entry name" value="ACP-like"/>
    <property type="match status" value="1"/>
</dbReference>
<comment type="caution">
    <text evidence="5">The sequence shown here is derived from an EMBL/GenBank/DDBJ whole genome shotgun (WGS) entry which is preliminary data.</text>
</comment>
<sequence>MPTREELAATVRTVVSDVLGADPEELRERTSLAEEYGIDSLELMEVGARLERTLRLRIDPDDLLSARDLGHAVDLLHARLADPATAAPGSRTADAVITLTPPAPAPVPTPAVPAPGGPA</sequence>
<dbReference type="InterPro" id="IPR020806">
    <property type="entry name" value="PKS_PP-bd"/>
</dbReference>
<feature type="region of interest" description="Disordered" evidence="3">
    <location>
        <begin position="99"/>
        <end position="119"/>
    </location>
</feature>
<feature type="compositionally biased region" description="Pro residues" evidence="3">
    <location>
        <begin position="101"/>
        <end position="119"/>
    </location>
</feature>
<evidence type="ECO:0000313" key="6">
    <source>
        <dbReference type="Proteomes" id="UP001165143"/>
    </source>
</evidence>
<evidence type="ECO:0000256" key="1">
    <source>
        <dbReference type="ARBA" id="ARBA00022450"/>
    </source>
</evidence>
<evidence type="ECO:0000313" key="5">
    <source>
        <dbReference type="EMBL" id="GLW56347.1"/>
    </source>
</evidence>
<name>A0A9W6PK88_9ACTN</name>
<organism evidence="5 6">
    <name type="scientific">Kitasatospora phosalacinea</name>
    <dbReference type="NCBI Taxonomy" id="2065"/>
    <lineage>
        <taxon>Bacteria</taxon>
        <taxon>Bacillati</taxon>
        <taxon>Actinomycetota</taxon>
        <taxon>Actinomycetes</taxon>
        <taxon>Kitasatosporales</taxon>
        <taxon>Streptomycetaceae</taxon>
        <taxon>Kitasatospora</taxon>
    </lineage>
</organism>
<dbReference type="GO" id="GO:0031177">
    <property type="term" value="F:phosphopantetheine binding"/>
    <property type="evidence" value="ECO:0007669"/>
    <property type="project" value="InterPro"/>
</dbReference>
<dbReference type="RefSeq" id="WP_051778267.1">
    <property type="nucleotide sequence ID" value="NZ_BSRX01000026.1"/>
</dbReference>
<dbReference type="Gene3D" id="1.10.1200.10">
    <property type="entry name" value="ACP-like"/>
    <property type="match status" value="1"/>
</dbReference>
<accession>A0A9W6PK88</accession>
<dbReference type="InterPro" id="IPR009081">
    <property type="entry name" value="PP-bd_ACP"/>
</dbReference>
<dbReference type="Pfam" id="PF00550">
    <property type="entry name" value="PP-binding"/>
    <property type="match status" value="1"/>
</dbReference>
<dbReference type="EMBL" id="BSRX01000026">
    <property type="protein sequence ID" value="GLW56347.1"/>
    <property type="molecule type" value="Genomic_DNA"/>
</dbReference>
<dbReference type="SMART" id="SM00823">
    <property type="entry name" value="PKS_PP"/>
    <property type="match status" value="1"/>
</dbReference>
<dbReference type="GO" id="GO:0017000">
    <property type="term" value="P:antibiotic biosynthetic process"/>
    <property type="evidence" value="ECO:0007669"/>
    <property type="project" value="UniProtKB-ARBA"/>
</dbReference>
<reference evidence="5" key="1">
    <citation type="submission" date="2023-02" db="EMBL/GenBank/DDBJ databases">
        <title>Kitasatospora phosalacinea NBRC 14362.</title>
        <authorList>
            <person name="Ichikawa N."/>
            <person name="Sato H."/>
            <person name="Tonouchi N."/>
        </authorList>
    </citation>
    <scope>NUCLEOTIDE SEQUENCE</scope>
    <source>
        <strain evidence="5">NBRC 14362</strain>
    </source>
</reference>
<keyword evidence="2" id="KW-0597">Phosphoprotein</keyword>
<gene>
    <name evidence="5" type="ORF">Kpho01_43580</name>
</gene>
<dbReference type="OrthoDB" id="3872735at2"/>
<evidence type="ECO:0000256" key="2">
    <source>
        <dbReference type="ARBA" id="ARBA00022553"/>
    </source>
</evidence>
<dbReference type="AlphaFoldDB" id="A0A9W6PK88"/>
<evidence type="ECO:0000256" key="3">
    <source>
        <dbReference type="SAM" id="MobiDB-lite"/>
    </source>
</evidence>
<dbReference type="PROSITE" id="PS50075">
    <property type="entry name" value="CARRIER"/>
    <property type="match status" value="1"/>
</dbReference>
<evidence type="ECO:0000259" key="4">
    <source>
        <dbReference type="PROSITE" id="PS50075"/>
    </source>
</evidence>
<feature type="domain" description="Carrier" evidence="4">
    <location>
        <begin position="5"/>
        <end position="80"/>
    </location>
</feature>
<dbReference type="Proteomes" id="UP001165143">
    <property type="component" value="Unassembled WGS sequence"/>
</dbReference>
<keyword evidence="1" id="KW-0596">Phosphopantetheine</keyword>
<protein>
    <recommendedName>
        <fullName evidence="4">Carrier domain-containing protein</fullName>
    </recommendedName>
</protein>